<evidence type="ECO:0000313" key="2">
    <source>
        <dbReference type="EMBL" id="CAA9441424.1"/>
    </source>
</evidence>
<protein>
    <submittedName>
        <fullName evidence="2">Uncharacterized protein</fullName>
    </submittedName>
</protein>
<accession>A0A6J4QMH1</accession>
<evidence type="ECO:0000256" key="1">
    <source>
        <dbReference type="SAM" id="MobiDB-lite"/>
    </source>
</evidence>
<proteinExistence type="predicted"/>
<name>A0A6J4QMH1_9ACTN</name>
<feature type="compositionally biased region" description="Basic and acidic residues" evidence="1">
    <location>
        <begin position="1"/>
        <end position="11"/>
    </location>
</feature>
<gene>
    <name evidence="2" type="ORF">AVDCRST_MAG01-01-3684</name>
</gene>
<dbReference type="EMBL" id="CADCUW010000478">
    <property type="protein sequence ID" value="CAA9441424.1"/>
    <property type="molecule type" value="Genomic_DNA"/>
</dbReference>
<feature type="region of interest" description="Disordered" evidence="1">
    <location>
        <begin position="1"/>
        <end position="69"/>
    </location>
</feature>
<feature type="non-terminal residue" evidence="2">
    <location>
        <position position="69"/>
    </location>
</feature>
<sequence>ERFDEAACDHHSGRRHRLPHKLDGDQPLHKYPRAARPQGRRPRSRAQGRHHRHLDHPRLGPRPAVLQGL</sequence>
<dbReference type="AlphaFoldDB" id="A0A6J4QMH1"/>
<organism evidence="2">
    <name type="scientific">uncultured Rubrobacteraceae bacterium</name>
    <dbReference type="NCBI Taxonomy" id="349277"/>
    <lineage>
        <taxon>Bacteria</taxon>
        <taxon>Bacillati</taxon>
        <taxon>Actinomycetota</taxon>
        <taxon>Rubrobacteria</taxon>
        <taxon>Rubrobacterales</taxon>
        <taxon>Rubrobacteraceae</taxon>
        <taxon>environmental samples</taxon>
    </lineage>
</organism>
<reference evidence="2" key="1">
    <citation type="submission" date="2020-02" db="EMBL/GenBank/DDBJ databases">
        <authorList>
            <person name="Meier V. D."/>
        </authorList>
    </citation>
    <scope>NUCLEOTIDE SEQUENCE</scope>
    <source>
        <strain evidence="2">AVDCRST_MAG01</strain>
    </source>
</reference>
<feature type="non-terminal residue" evidence="2">
    <location>
        <position position="1"/>
    </location>
</feature>
<feature type="compositionally biased region" description="Basic residues" evidence="1">
    <location>
        <begin position="30"/>
        <end position="55"/>
    </location>
</feature>